<dbReference type="EMBL" id="CP073910">
    <property type="protein sequence ID" value="QUT08365.1"/>
    <property type="molecule type" value="Genomic_DNA"/>
</dbReference>
<name>A0A975Q3S3_9SPHN</name>
<organism evidence="1 2">
    <name type="scientific">Sphingobium phenoxybenzoativorans</name>
    <dbReference type="NCBI Taxonomy" id="1592790"/>
    <lineage>
        <taxon>Bacteria</taxon>
        <taxon>Pseudomonadati</taxon>
        <taxon>Pseudomonadota</taxon>
        <taxon>Alphaproteobacteria</taxon>
        <taxon>Sphingomonadales</taxon>
        <taxon>Sphingomonadaceae</taxon>
        <taxon>Sphingobium</taxon>
    </lineage>
</organism>
<dbReference type="Pfam" id="PF10691">
    <property type="entry name" value="DUF2497"/>
    <property type="match status" value="1"/>
</dbReference>
<reference evidence="1" key="1">
    <citation type="submission" date="2021-04" db="EMBL/GenBank/DDBJ databases">
        <title>Isolation of p-tert-butylphenol degrading bacteria Sphingobium phenoxybenzoativorans Tas13 from active sludge.</title>
        <authorList>
            <person name="Li Y."/>
        </authorList>
    </citation>
    <scope>NUCLEOTIDE SEQUENCE</scope>
    <source>
        <strain evidence="1">Tas13</strain>
    </source>
</reference>
<evidence type="ECO:0000313" key="2">
    <source>
        <dbReference type="Proteomes" id="UP000681425"/>
    </source>
</evidence>
<accession>A0A975Q3S3</accession>
<dbReference type="Proteomes" id="UP000681425">
    <property type="component" value="Chromosome"/>
</dbReference>
<dbReference type="KEGG" id="spph:KFK14_20330"/>
<evidence type="ECO:0000313" key="1">
    <source>
        <dbReference type="EMBL" id="QUT08365.1"/>
    </source>
</evidence>
<sequence length="121" mass="12808">MADAPEESVAEIVEPEAAAPAAEVLELTQEINREETVTSSNAALSGAESMISVESEVAARHSLSALSSMIVVPESGEGNTLEDMVKAMLKPMLKEWLDAKLPELVEGMVAKEISRITGGVR</sequence>
<keyword evidence="2" id="KW-1185">Reference proteome</keyword>
<proteinExistence type="predicted"/>
<dbReference type="AlphaFoldDB" id="A0A975Q3S3"/>
<protein>
    <submittedName>
        <fullName evidence="1">DUF2497 domain-containing protein</fullName>
    </submittedName>
</protein>
<dbReference type="InterPro" id="IPR019632">
    <property type="entry name" value="DUF2497"/>
</dbReference>
<gene>
    <name evidence="1" type="ORF">KFK14_20330</name>
</gene>